<comment type="caution">
    <text evidence="3">The sequence shown here is derived from an EMBL/GenBank/DDBJ whole genome shotgun (WGS) entry which is preliminary data.</text>
</comment>
<dbReference type="Pfam" id="PF20248">
    <property type="entry name" value="DUF6603"/>
    <property type="match status" value="2"/>
</dbReference>
<feature type="region of interest" description="Disordered" evidence="1">
    <location>
        <begin position="1216"/>
        <end position="1236"/>
    </location>
</feature>
<proteinExistence type="predicted"/>
<name>A0A9P7KWC7_9HYPO</name>
<gene>
    <name evidence="3" type="ORF">KAF25_005398</name>
</gene>
<accession>A0A9P7KWC7</accession>
<feature type="domain" description="DUF6603" evidence="2">
    <location>
        <begin position="785"/>
        <end position="1100"/>
    </location>
</feature>
<evidence type="ECO:0000313" key="3">
    <source>
        <dbReference type="EMBL" id="KAG5661276.1"/>
    </source>
</evidence>
<organism evidence="3 4">
    <name type="scientific">Fusarium avenaceum</name>
    <dbReference type="NCBI Taxonomy" id="40199"/>
    <lineage>
        <taxon>Eukaryota</taxon>
        <taxon>Fungi</taxon>
        <taxon>Dikarya</taxon>
        <taxon>Ascomycota</taxon>
        <taxon>Pezizomycotina</taxon>
        <taxon>Sordariomycetes</taxon>
        <taxon>Hypocreomycetidae</taxon>
        <taxon>Hypocreales</taxon>
        <taxon>Nectriaceae</taxon>
        <taxon>Fusarium</taxon>
        <taxon>Fusarium tricinctum species complex</taxon>
    </lineage>
</organism>
<evidence type="ECO:0000256" key="1">
    <source>
        <dbReference type="SAM" id="MobiDB-lite"/>
    </source>
</evidence>
<keyword evidence="4" id="KW-1185">Reference proteome</keyword>
<dbReference type="InterPro" id="IPR046538">
    <property type="entry name" value="DUF6603"/>
</dbReference>
<dbReference type="EMBL" id="JAGPUO010000007">
    <property type="protein sequence ID" value="KAG5661276.1"/>
    <property type="molecule type" value="Genomic_DNA"/>
</dbReference>
<feature type="domain" description="DUF6603" evidence="2">
    <location>
        <begin position="587"/>
        <end position="777"/>
    </location>
</feature>
<sequence>FYTFNYNIVIQLNSKDAFQGILFWLTNLAPGLDLTFIKTFLLESDVFKDKGVYPRQITVSPDCDSEGENTKLASFSFDIEVEAGFGQTTPEQPGSYAMTPVFLMSYSWSRGGPKWGILQGRLWNWFDVSPLQVIQPGYEITSNLIPLTDSPATALNLLTIIPDMEISNVPATIPTQISRAYIVLGNNGVALGGTIKSKAFDMVDPPPVPQLDLGVISFDASFAWKGQKSFKLTATFMAEMRPLPTSIHQETAVLKGASTLYEFFNNSAADHVMPLIESIAVQSLNLTYHYAPVEVKPIEGKEEKVTNVMGSQFELKGILVAAGLELGLNFKYEPDGTYTFEATLSSSKTSATVGDVIKGILGDEDAIVIKVDKHIDTEKKDPKPDEKPEDAAVKLAETKKGSFQFVATVDIDKLSFSFVQIHRLEWAPKTPSKRFFKAALTEVPKIDVSLVGNLTQPFQEMYFMWIQDDTKLNKGGDSGLTRKDLASLEKTLPLTVKDKFKPPTTDDDLLMSSGSHFGVIIKDSEGKSSCILDYNFKKKASSTREKQGGSKALTTSSFAAVSADEKEPEKKAPKDDSDGGNASAPFKKKAGPLSISNISLKYVDNVLRIGFNASFELGPLSFSLLGFTINLKLTFLDLSKIEFPEFSLEGFSVAVERPPLTIAGIVRRGDTEELTFYSGGLIVGWVPYQLQAAGFYGEAHPVKGDKNKDFVSVFVFARLDGPLVTLEFAEISGVAGGFGYKSEVRVPKASEIIDFPFINQSQLDGSSGDVLKTLEALTNPDAAAGVVMFGQSIKLGIYAVALVDIPNAKSPVKFAHVEHGIGLTVDFGYGTLKTEGQLSPNSFILDPNCHLTGGFALYYWFDAPHADQSNIGNFVFTLGGYHQAFRIPEGWPNPPRLGISWSLGKNLSISGEAYLAITPKVCMGGGRLHAAFSAGPISVWFDAFAKFLINYKLFSFEPNAGICVGVRFDIDFLFIHTHISVEISADLYLWGPPLAGRAHIDIKVAKFDINFGSSKSSDPAVDMLAFYNLVLQAGSQKIKSVAAKEKEETSLVAEADKDVIIQPMNQGHTLLATSGLLNNNSSPERSQNADWVVRCGSFAFVVGCKIAAQDALLVNESDKTLNSVKIEIVQSGVSHGAIWGITQQYKQVPSGLWGPYSEGEDPTKNRDGNNINDLLDDNEGIVKLIMGVLMQGPPAVMSEDTLKAFNILDAGLEDLPADKSFPDPEWSDKSWEPDEPKKGAAQWHAVHDKWKSPDWNERRSKDAQTGFVDTWAKTFGWDSALSGLAKIPKLLDERFDNLYVNAPLITK</sequence>
<reference evidence="3" key="1">
    <citation type="submission" date="2021-04" db="EMBL/GenBank/DDBJ databases">
        <title>Draft genome of Fusarium avenaceum strain F156N33, isolated from an atmospheric sample in Virginia.</title>
        <authorList>
            <person name="Yang S."/>
            <person name="Vinatzer B.A."/>
            <person name="Coleman J."/>
        </authorList>
    </citation>
    <scope>NUCLEOTIDE SEQUENCE</scope>
    <source>
        <strain evidence="3">F156N33</strain>
    </source>
</reference>
<feature type="compositionally biased region" description="Basic and acidic residues" evidence="1">
    <location>
        <begin position="563"/>
        <end position="577"/>
    </location>
</feature>
<feature type="region of interest" description="Disordered" evidence="1">
    <location>
        <begin position="545"/>
        <end position="585"/>
    </location>
</feature>
<feature type="non-terminal residue" evidence="3">
    <location>
        <position position="1307"/>
    </location>
</feature>
<evidence type="ECO:0000259" key="2">
    <source>
        <dbReference type="Pfam" id="PF20248"/>
    </source>
</evidence>
<protein>
    <recommendedName>
        <fullName evidence="2">DUF6603 domain-containing protein</fullName>
    </recommendedName>
</protein>
<dbReference type="Proteomes" id="UP000782241">
    <property type="component" value="Unassembled WGS sequence"/>
</dbReference>
<evidence type="ECO:0000313" key="4">
    <source>
        <dbReference type="Proteomes" id="UP000782241"/>
    </source>
</evidence>